<dbReference type="Gene3D" id="3.90.700.10">
    <property type="entry name" value="Succinate dehydrogenase/fumarate reductase flavoprotein, catalytic domain"/>
    <property type="match status" value="1"/>
</dbReference>
<gene>
    <name evidence="2" type="ORF">OMP40_08555</name>
</gene>
<reference evidence="2" key="1">
    <citation type="submission" date="2022-10" db="EMBL/GenBank/DDBJ databases">
        <title>Comparative genomic analysis of Cohnella hashimotonis sp. nov., isolated from the International Space Station.</title>
        <authorList>
            <person name="Simpson A."/>
            <person name="Venkateswaran K."/>
        </authorList>
    </citation>
    <scope>NUCLEOTIDE SEQUENCE</scope>
    <source>
        <strain evidence="2">DSM 28161</strain>
    </source>
</reference>
<dbReference type="InterPro" id="IPR036188">
    <property type="entry name" value="FAD/NAD-bd_sf"/>
</dbReference>
<accession>A0A9X4KQL7</accession>
<dbReference type="Gene3D" id="3.50.50.60">
    <property type="entry name" value="FAD/NAD(P)-binding domain"/>
    <property type="match status" value="1"/>
</dbReference>
<organism evidence="2 3">
    <name type="scientific">Cohnella rhizosphaerae</name>
    <dbReference type="NCBI Taxonomy" id="1457232"/>
    <lineage>
        <taxon>Bacteria</taxon>
        <taxon>Bacillati</taxon>
        <taxon>Bacillota</taxon>
        <taxon>Bacilli</taxon>
        <taxon>Bacillales</taxon>
        <taxon>Paenibacillaceae</taxon>
        <taxon>Cohnella</taxon>
    </lineage>
</organism>
<dbReference type="Proteomes" id="UP001153404">
    <property type="component" value="Unassembled WGS sequence"/>
</dbReference>
<dbReference type="InterPro" id="IPR027477">
    <property type="entry name" value="Succ_DH/fumarate_Rdtase_cat_sf"/>
</dbReference>
<comment type="caution">
    <text evidence="2">The sequence shown here is derived from an EMBL/GenBank/DDBJ whole genome shotgun (WGS) entry which is preliminary data.</text>
</comment>
<sequence>MHKLLLEGPVYASIDLADTDEKRRFLRQAHPIFFMPLERAGIDPFKDKFPLTLRYEGTMRGTGGLRLTGEDCRTTVAGLYAAGDAASRERVMGAVSGGGAYNASWAICSGCWSGRGAARHAREAGGSGSPGEPGVAPCRPARSRGRPGDGRADRREGAGGGYSAGRPAAEH</sequence>
<protein>
    <submittedName>
        <fullName evidence="2">FAD-binding protein</fullName>
    </submittedName>
</protein>
<name>A0A9X4KQL7_9BACL</name>
<evidence type="ECO:0000256" key="1">
    <source>
        <dbReference type="SAM" id="MobiDB-lite"/>
    </source>
</evidence>
<keyword evidence="3" id="KW-1185">Reference proteome</keyword>
<dbReference type="AlphaFoldDB" id="A0A9X4KQL7"/>
<feature type="compositionally biased region" description="Basic and acidic residues" evidence="1">
    <location>
        <begin position="146"/>
        <end position="157"/>
    </location>
</feature>
<feature type="region of interest" description="Disordered" evidence="1">
    <location>
        <begin position="120"/>
        <end position="171"/>
    </location>
</feature>
<dbReference type="EMBL" id="JAPDIA010000003">
    <property type="protein sequence ID" value="MDG0809406.1"/>
    <property type="molecule type" value="Genomic_DNA"/>
</dbReference>
<evidence type="ECO:0000313" key="2">
    <source>
        <dbReference type="EMBL" id="MDG0809406.1"/>
    </source>
</evidence>
<proteinExistence type="predicted"/>
<dbReference type="SUPFAM" id="SSF51905">
    <property type="entry name" value="FAD/NAD(P)-binding domain"/>
    <property type="match status" value="1"/>
</dbReference>
<evidence type="ECO:0000313" key="3">
    <source>
        <dbReference type="Proteomes" id="UP001153404"/>
    </source>
</evidence>